<feature type="transmembrane region" description="Helical" evidence="9">
    <location>
        <begin position="433"/>
        <end position="454"/>
    </location>
</feature>
<feature type="transmembrane region" description="Helical" evidence="9">
    <location>
        <begin position="147"/>
        <end position="167"/>
    </location>
</feature>
<name>A0A844HLE7_9RHOB</name>
<reference evidence="11 12" key="1">
    <citation type="submission" date="2019-11" db="EMBL/GenBank/DDBJ databases">
        <authorList>
            <person name="Dong K."/>
        </authorList>
    </citation>
    <scope>NUCLEOTIDE SEQUENCE [LARGE SCALE GENOMIC DNA]</scope>
    <source>
        <strain evidence="11 12">NBRC 112902</strain>
    </source>
</reference>
<feature type="transmembrane region" description="Helical" evidence="9">
    <location>
        <begin position="469"/>
        <end position="488"/>
    </location>
</feature>
<comment type="similarity">
    <text evidence="8">Belongs to the major facilitator superfamily. Proton-dependent oligopeptide transporter (POT/PTR) (TC 2.A.17) family.</text>
</comment>
<feature type="transmembrane region" description="Helical" evidence="9">
    <location>
        <begin position="173"/>
        <end position="193"/>
    </location>
</feature>
<dbReference type="GO" id="GO:0006857">
    <property type="term" value="P:oligopeptide transport"/>
    <property type="evidence" value="ECO:0007669"/>
    <property type="project" value="InterPro"/>
</dbReference>
<feature type="transmembrane region" description="Helical" evidence="9">
    <location>
        <begin position="26"/>
        <end position="47"/>
    </location>
</feature>
<dbReference type="RefSeq" id="WP_155040684.1">
    <property type="nucleotide sequence ID" value="NZ_JBHGCD010000017.1"/>
</dbReference>
<dbReference type="InterPro" id="IPR036259">
    <property type="entry name" value="MFS_trans_sf"/>
</dbReference>
<evidence type="ECO:0000256" key="3">
    <source>
        <dbReference type="ARBA" id="ARBA00022475"/>
    </source>
</evidence>
<dbReference type="PROSITE" id="PS01023">
    <property type="entry name" value="PTR2_2"/>
    <property type="match status" value="1"/>
</dbReference>
<feature type="domain" description="Major facilitator superfamily (MFS) profile" evidence="10">
    <location>
        <begin position="1"/>
        <end position="489"/>
    </location>
</feature>
<accession>A0A844HLE7</accession>
<evidence type="ECO:0000256" key="1">
    <source>
        <dbReference type="ARBA" id="ARBA00004651"/>
    </source>
</evidence>
<proteinExistence type="inferred from homology"/>
<feature type="transmembrane region" description="Helical" evidence="9">
    <location>
        <begin position="393"/>
        <end position="412"/>
    </location>
</feature>
<evidence type="ECO:0000313" key="12">
    <source>
        <dbReference type="Proteomes" id="UP000449846"/>
    </source>
</evidence>
<feature type="transmembrane region" description="Helical" evidence="9">
    <location>
        <begin position="285"/>
        <end position="302"/>
    </location>
</feature>
<gene>
    <name evidence="11" type="ORF">GL300_16115</name>
</gene>
<keyword evidence="5" id="KW-0571">Peptide transport</keyword>
<protein>
    <submittedName>
        <fullName evidence="11">MFS transporter</fullName>
    </submittedName>
</protein>
<dbReference type="Gene3D" id="1.20.1250.20">
    <property type="entry name" value="MFS general substrate transporter like domains"/>
    <property type="match status" value="1"/>
</dbReference>
<evidence type="ECO:0000256" key="6">
    <source>
        <dbReference type="ARBA" id="ARBA00022989"/>
    </source>
</evidence>
<dbReference type="InterPro" id="IPR005279">
    <property type="entry name" value="Dipep/tripep_permease"/>
</dbReference>
<evidence type="ECO:0000256" key="8">
    <source>
        <dbReference type="RuleBase" id="RU003755"/>
    </source>
</evidence>
<keyword evidence="7 9" id="KW-0472">Membrane</keyword>
<feature type="transmembrane region" description="Helical" evidence="9">
    <location>
        <begin position="334"/>
        <end position="353"/>
    </location>
</feature>
<dbReference type="Pfam" id="PF00854">
    <property type="entry name" value="PTR2"/>
    <property type="match status" value="1"/>
</dbReference>
<dbReference type="GO" id="GO:1904680">
    <property type="term" value="F:peptide transmembrane transporter activity"/>
    <property type="evidence" value="ECO:0007669"/>
    <property type="project" value="InterPro"/>
</dbReference>
<keyword evidence="2 8" id="KW-0813">Transport</keyword>
<evidence type="ECO:0000256" key="5">
    <source>
        <dbReference type="ARBA" id="ARBA00022856"/>
    </source>
</evidence>
<dbReference type="Proteomes" id="UP000449846">
    <property type="component" value="Unassembled WGS sequence"/>
</dbReference>
<dbReference type="InterPro" id="IPR050171">
    <property type="entry name" value="MFS_Transporters"/>
</dbReference>
<feature type="transmembrane region" description="Helical" evidence="9">
    <location>
        <begin position="107"/>
        <end position="126"/>
    </location>
</feature>
<dbReference type="InterPro" id="IPR018456">
    <property type="entry name" value="PTR2_symporter_CS"/>
</dbReference>
<dbReference type="PROSITE" id="PS50850">
    <property type="entry name" value="MFS"/>
    <property type="match status" value="1"/>
</dbReference>
<dbReference type="SUPFAM" id="SSF103473">
    <property type="entry name" value="MFS general substrate transporter"/>
    <property type="match status" value="1"/>
</dbReference>
<feature type="transmembrane region" description="Helical" evidence="9">
    <location>
        <begin position="222"/>
        <end position="244"/>
    </location>
</feature>
<keyword evidence="5" id="KW-0653">Protein transport</keyword>
<evidence type="ECO:0000259" key="10">
    <source>
        <dbReference type="PROSITE" id="PS50850"/>
    </source>
</evidence>
<evidence type="ECO:0000313" key="11">
    <source>
        <dbReference type="EMBL" id="MTH60740.1"/>
    </source>
</evidence>
<evidence type="ECO:0000256" key="4">
    <source>
        <dbReference type="ARBA" id="ARBA00022692"/>
    </source>
</evidence>
<comment type="caution">
    <text evidence="11">The sequence shown here is derived from an EMBL/GenBank/DDBJ whole genome shotgun (WGS) entry which is preliminary data.</text>
</comment>
<dbReference type="OrthoDB" id="9772725at2"/>
<feature type="transmembrane region" description="Helical" evidence="9">
    <location>
        <begin position="83"/>
        <end position="101"/>
    </location>
</feature>
<evidence type="ECO:0000256" key="7">
    <source>
        <dbReference type="ARBA" id="ARBA00023136"/>
    </source>
</evidence>
<evidence type="ECO:0000256" key="9">
    <source>
        <dbReference type="SAM" id="Phobius"/>
    </source>
</evidence>
<dbReference type="InterPro" id="IPR020846">
    <property type="entry name" value="MFS_dom"/>
</dbReference>
<dbReference type="PANTHER" id="PTHR23517:SF15">
    <property type="entry name" value="PROTON-DEPENDENT OLIGOPEPTIDE FAMILY TRANSPORT PROTEIN"/>
    <property type="match status" value="1"/>
</dbReference>
<organism evidence="11 12">
    <name type="scientific">Paracoccus litorisediminis</name>
    <dbReference type="NCBI Taxonomy" id="2006130"/>
    <lineage>
        <taxon>Bacteria</taxon>
        <taxon>Pseudomonadati</taxon>
        <taxon>Pseudomonadota</taxon>
        <taxon>Alphaproteobacteria</taxon>
        <taxon>Rhodobacterales</taxon>
        <taxon>Paracoccaceae</taxon>
        <taxon>Paracoccus</taxon>
    </lineage>
</organism>
<dbReference type="InterPro" id="IPR000109">
    <property type="entry name" value="POT_fam"/>
</dbReference>
<dbReference type="PANTHER" id="PTHR23517">
    <property type="entry name" value="RESISTANCE PROTEIN MDTM, PUTATIVE-RELATED-RELATED"/>
    <property type="match status" value="1"/>
</dbReference>
<keyword evidence="6 9" id="KW-1133">Transmembrane helix</keyword>
<keyword evidence="4 8" id="KW-0812">Transmembrane</keyword>
<dbReference type="EMBL" id="WMIG01000010">
    <property type="protein sequence ID" value="MTH60740.1"/>
    <property type="molecule type" value="Genomic_DNA"/>
</dbReference>
<comment type="subcellular location">
    <subcellularLocation>
        <location evidence="1">Cell membrane</location>
        <topology evidence="1">Multi-pass membrane protein</topology>
    </subcellularLocation>
    <subcellularLocation>
        <location evidence="8">Membrane</location>
        <topology evidence="8">Multi-pass membrane protein</topology>
    </subcellularLocation>
</comment>
<dbReference type="GO" id="GO:0005886">
    <property type="term" value="C:plasma membrane"/>
    <property type="evidence" value="ECO:0007669"/>
    <property type="project" value="UniProtKB-SubCell"/>
</dbReference>
<dbReference type="NCBIfam" id="TIGR00924">
    <property type="entry name" value="yjdL_sub1_fam"/>
    <property type="match status" value="1"/>
</dbReference>
<dbReference type="AlphaFoldDB" id="A0A844HLE7"/>
<dbReference type="PROSITE" id="PS01022">
    <property type="entry name" value="PTR2_1"/>
    <property type="match status" value="1"/>
</dbReference>
<feature type="transmembrane region" description="Helical" evidence="9">
    <location>
        <begin position="360"/>
        <end position="381"/>
    </location>
</feature>
<evidence type="ECO:0000256" key="2">
    <source>
        <dbReference type="ARBA" id="ARBA00022448"/>
    </source>
</evidence>
<keyword evidence="3" id="KW-1003">Cell membrane</keyword>
<dbReference type="CDD" id="cd17346">
    <property type="entry name" value="MFS_DtpA_like"/>
    <property type="match status" value="1"/>
</dbReference>
<keyword evidence="12" id="KW-1185">Reference proteome</keyword>
<sequence length="505" mass="53841">MTRLGKYPAGLTSLFLVEMWERFSYYGMRAILVLYLVDVVANGGLGLATADAVAIYGIYTASAYILALPGGWIADRFWGSRRAITVGAVIIIIGHILLAFAGSSAGLFLVGLACIAIGTGLLKPNISSMVGELYDKDDIGGRDAGFSFFYMGINIGAILGGFIAGYLGEKWGWHWGFGAAAIAMTLGLVNFIYAGKNSLRGLGGAPQPHHHPDSGTARFDHLTTVILCGAAVLVIGGMMMAGWLDLSSATGIAGAMGVLIVTVAVGFFLNIYFAGDLTPAEKRRMIVLAVLFVAAAVFWSRFEQAGSSLSIFAADLTDRQLGSFEVPASWFQNLNPAFIVLLTPLFAAFWLTAQKRKWEISVFVKFGLALILVGLGFWLLVPAARMAAGGAKVSFLFLTGTFLIHTCAELLLSPVGLSTFSRLAPQRFTSQMMGFWFVASSLGSLMAGLLATGMDTSSPTSLPHLFDRLFWGSVIPGVLLILAARPLTRWALGGSEHLPAEEVKH</sequence>
<feature type="transmembrane region" description="Helical" evidence="9">
    <location>
        <begin position="250"/>
        <end position="273"/>
    </location>
</feature>
<feature type="transmembrane region" description="Helical" evidence="9">
    <location>
        <begin position="53"/>
        <end position="74"/>
    </location>
</feature>